<gene>
    <name evidence="1" type="ORF">E4K63_02935</name>
</gene>
<proteinExistence type="predicted"/>
<dbReference type="RefSeq" id="WP_133941177.1">
    <property type="nucleotide sequence ID" value="NZ_CP038241.1"/>
</dbReference>
<name>A0AAE6YJG1_9GAMM</name>
<protein>
    <submittedName>
        <fullName evidence="1">Uncharacterized protein</fullName>
    </submittedName>
</protein>
<evidence type="ECO:0000313" key="1">
    <source>
        <dbReference type="EMBL" id="QIV95839.1"/>
    </source>
</evidence>
<organism evidence="1 2">
    <name type="scientific">Allofrancisella inopinata</name>
    <dbReference type="NCBI Taxonomy" id="1085647"/>
    <lineage>
        <taxon>Bacteria</taxon>
        <taxon>Pseudomonadati</taxon>
        <taxon>Pseudomonadota</taxon>
        <taxon>Gammaproteobacteria</taxon>
        <taxon>Thiotrichales</taxon>
        <taxon>Francisellaceae</taxon>
        <taxon>Allofrancisella</taxon>
    </lineage>
</organism>
<dbReference type="KEGG" id="aii:E4K63_02935"/>
<evidence type="ECO:0000313" key="2">
    <source>
        <dbReference type="Proteomes" id="UP000502004"/>
    </source>
</evidence>
<dbReference type="AlphaFoldDB" id="A0AAE6YJG1"/>
<sequence length="518" mass="61236">MLNGQYIEIFHDDNFMCFEKELETVNQEYLTAKHIHHKKRLKNLIDKIRGILTSNTYKPRKKHLIIKDIISSEINSYNTQRQGYSFLSKHKLHLFADKYFLTSLYKIEKINQRYFLDYIKGELKSNFIYSCNPNLISASTKDIKKYLINGGKDQLYPFLNPNDEKYTDFRKIFETSLAYLLIKEKSKNQGLASFIDKIFNQMITYLESLFSFVKIDCLYEKHDRINNFLDSKRIYNLVCLTNSASPFSYAEAYLEYFDDYELVLEKDYQKIYNKNIDSRLVEYYSVIYELYSKKENLFIINASASIMLVQAINWMLYVLNDKKEFFLGNNGYIADYVLQKLYITDKFKNKGPERVDSPKNYEKMGFISKENTGEEFKRPDKIFNNYVPKAYMFNGPKDINSNWNNYRKEHNQLYISGISGLGLMSVKVLFLLHVDKEKYNQYFEIIAPTILYYFSGHSFFEVHQAMLNSIESLNNSSAILPAVDIQFNDWANYINTIPDIILRSAFRLALVTDRGFKT</sequence>
<dbReference type="Proteomes" id="UP000502004">
    <property type="component" value="Chromosome"/>
</dbReference>
<reference evidence="1 2" key="1">
    <citation type="submission" date="2019-03" db="EMBL/GenBank/DDBJ databases">
        <title>Complete Genome Sequence of Allofrancisella inopinata Strain SYSU YG23 Isolated from Water-Cooling Systems in China.</title>
        <authorList>
            <person name="Ohrman C."/>
            <person name="Uneklint I."/>
            <person name="Sjodin A."/>
        </authorList>
    </citation>
    <scope>NUCLEOTIDE SEQUENCE [LARGE SCALE GENOMIC DNA]</scope>
    <source>
        <strain evidence="1 2">SYSU YG23</strain>
    </source>
</reference>
<dbReference type="EMBL" id="CP038241">
    <property type="protein sequence ID" value="QIV95839.1"/>
    <property type="molecule type" value="Genomic_DNA"/>
</dbReference>
<accession>A0AAE6YJG1</accession>
<keyword evidence="2" id="KW-1185">Reference proteome</keyword>